<comment type="caution">
    <text evidence="7">The sequence shown here is derived from an EMBL/GenBank/DDBJ whole genome shotgun (WGS) entry which is preliminary data.</text>
</comment>
<keyword evidence="4" id="KW-0472">Membrane</keyword>
<feature type="transmembrane region" description="Helical" evidence="4">
    <location>
        <begin position="55"/>
        <end position="74"/>
    </location>
</feature>
<feature type="transmembrane region" description="Helical" evidence="4">
    <location>
        <begin position="29"/>
        <end position="48"/>
    </location>
</feature>
<dbReference type="GO" id="GO:0046983">
    <property type="term" value="F:protein dimerization activity"/>
    <property type="evidence" value="ECO:0007669"/>
    <property type="project" value="InterPro"/>
</dbReference>
<dbReference type="Proteomes" id="UP000471120">
    <property type="component" value="Unassembled WGS sequence"/>
</dbReference>
<dbReference type="SUPFAM" id="SSF55874">
    <property type="entry name" value="ATPase domain of HSP90 chaperone/DNA topoisomerase II/histidine kinase"/>
    <property type="match status" value="1"/>
</dbReference>
<keyword evidence="4" id="KW-0812">Transmembrane</keyword>
<organism evidence="7 8">
    <name type="scientific">Rhodococcus rhodnii</name>
    <dbReference type="NCBI Taxonomy" id="38312"/>
    <lineage>
        <taxon>Bacteria</taxon>
        <taxon>Bacillati</taxon>
        <taxon>Actinomycetota</taxon>
        <taxon>Actinomycetes</taxon>
        <taxon>Mycobacteriales</taxon>
        <taxon>Nocardiaceae</taxon>
        <taxon>Rhodococcus</taxon>
    </lineage>
</organism>
<evidence type="ECO:0000313" key="7">
    <source>
        <dbReference type="EMBL" id="TXG89486.1"/>
    </source>
</evidence>
<gene>
    <name evidence="7" type="ORF">DW322_03660</name>
</gene>
<protein>
    <submittedName>
        <fullName evidence="7">Sensor histidine kinase</fullName>
    </submittedName>
</protein>
<proteinExistence type="predicted"/>
<dbReference type="InterPro" id="IPR036890">
    <property type="entry name" value="HATPase_C_sf"/>
</dbReference>
<evidence type="ECO:0000256" key="3">
    <source>
        <dbReference type="ARBA" id="ARBA00023012"/>
    </source>
</evidence>
<dbReference type="AlphaFoldDB" id="A0A6P2CE19"/>
<dbReference type="PANTHER" id="PTHR24421">
    <property type="entry name" value="NITRATE/NITRITE SENSOR PROTEIN NARX-RELATED"/>
    <property type="match status" value="1"/>
</dbReference>
<dbReference type="Gene3D" id="3.30.565.10">
    <property type="entry name" value="Histidine kinase-like ATPase, C-terminal domain"/>
    <property type="match status" value="1"/>
</dbReference>
<reference evidence="7 8" key="1">
    <citation type="submission" date="2018-07" db="EMBL/GenBank/DDBJ databases">
        <title>Genome sequence of Rhodococcus rhodnii ATCC 35071 from Rhodnius prolixus.</title>
        <authorList>
            <person name="Patel V."/>
            <person name="Vogel K.J."/>
        </authorList>
    </citation>
    <scope>NUCLEOTIDE SEQUENCE [LARGE SCALE GENOMIC DNA]</scope>
    <source>
        <strain evidence="7 8">ATCC 35071</strain>
    </source>
</reference>
<feature type="domain" description="Signal transduction histidine kinase subgroup 3 dimerisation and phosphoacceptor" evidence="6">
    <location>
        <begin position="195"/>
        <end position="259"/>
    </location>
</feature>
<accession>A0A6P2CE19</accession>
<feature type="transmembrane region" description="Helical" evidence="4">
    <location>
        <begin position="125"/>
        <end position="144"/>
    </location>
</feature>
<dbReference type="GO" id="GO:0016020">
    <property type="term" value="C:membrane"/>
    <property type="evidence" value="ECO:0007669"/>
    <property type="project" value="InterPro"/>
</dbReference>
<evidence type="ECO:0000256" key="1">
    <source>
        <dbReference type="ARBA" id="ARBA00022679"/>
    </source>
</evidence>
<feature type="transmembrane region" description="Helical" evidence="4">
    <location>
        <begin position="156"/>
        <end position="175"/>
    </location>
</feature>
<dbReference type="InterPro" id="IPR011712">
    <property type="entry name" value="Sig_transdc_His_kin_sub3_dim/P"/>
</dbReference>
<sequence length="372" mass="39146">MGGGGRAGGDGAPVNDGVRSWFDPVRHGWLWAIPWTPFLLFPLGGILASEAAAPLRWLSVAATVAFGVLFVVAFRDSEELDRGFGRAEVIVVAALCALAAVSIPVLGVSSLGFLPFLVSYAMFAVGLRAGLITGALALALSIVVPPLSGASGAGQWLFTLILLPVVVIGATTHIFESGAVQRRNLEERLAIAADRNRVARDIHDILGHGLTVIAVKSELAQTMVDLDPERARTEMREVHELARSALADVRDTVAELREPTVAASLDAARTMLSAAGIELGVHAEHVSPQHEPVFAWIVREAATNVVRHSRAGRCTVAVEPGHITIEDDGIGLGESRHGNGLRGIVERAREIGGSVDLAESPTGGARIEVTVP</sequence>
<dbReference type="Pfam" id="PF02518">
    <property type="entry name" value="HATPase_c"/>
    <property type="match status" value="1"/>
</dbReference>
<name>A0A6P2CE19_9NOCA</name>
<dbReference type="Pfam" id="PF07730">
    <property type="entry name" value="HisKA_3"/>
    <property type="match status" value="1"/>
</dbReference>
<dbReference type="InterPro" id="IPR050482">
    <property type="entry name" value="Sensor_HK_TwoCompSys"/>
</dbReference>
<keyword evidence="4" id="KW-1133">Transmembrane helix</keyword>
<dbReference type="GO" id="GO:0000155">
    <property type="term" value="F:phosphorelay sensor kinase activity"/>
    <property type="evidence" value="ECO:0007669"/>
    <property type="project" value="InterPro"/>
</dbReference>
<dbReference type="PANTHER" id="PTHR24421:SF63">
    <property type="entry name" value="SENSOR HISTIDINE KINASE DESK"/>
    <property type="match status" value="1"/>
</dbReference>
<keyword evidence="2 7" id="KW-0418">Kinase</keyword>
<feature type="transmembrane region" description="Helical" evidence="4">
    <location>
        <begin position="89"/>
        <end position="118"/>
    </location>
</feature>
<dbReference type="CDD" id="cd16917">
    <property type="entry name" value="HATPase_UhpB-NarQ-NarX-like"/>
    <property type="match status" value="1"/>
</dbReference>
<evidence type="ECO:0000259" key="6">
    <source>
        <dbReference type="Pfam" id="PF07730"/>
    </source>
</evidence>
<evidence type="ECO:0000256" key="2">
    <source>
        <dbReference type="ARBA" id="ARBA00022777"/>
    </source>
</evidence>
<evidence type="ECO:0000259" key="5">
    <source>
        <dbReference type="Pfam" id="PF02518"/>
    </source>
</evidence>
<evidence type="ECO:0000313" key="8">
    <source>
        <dbReference type="Proteomes" id="UP000471120"/>
    </source>
</evidence>
<dbReference type="EMBL" id="QRCM01000001">
    <property type="protein sequence ID" value="TXG89486.1"/>
    <property type="molecule type" value="Genomic_DNA"/>
</dbReference>
<keyword evidence="3" id="KW-0902">Two-component regulatory system</keyword>
<dbReference type="InterPro" id="IPR003594">
    <property type="entry name" value="HATPase_dom"/>
</dbReference>
<keyword evidence="1" id="KW-0808">Transferase</keyword>
<dbReference type="Gene3D" id="1.20.5.1930">
    <property type="match status" value="1"/>
</dbReference>
<evidence type="ECO:0000256" key="4">
    <source>
        <dbReference type="SAM" id="Phobius"/>
    </source>
</evidence>
<feature type="domain" description="Histidine kinase/HSP90-like ATPase" evidence="5">
    <location>
        <begin position="297"/>
        <end position="372"/>
    </location>
</feature>